<feature type="non-terminal residue" evidence="2">
    <location>
        <position position="162"/>
    </location>
</feature>
<dbReference type="EMBL" id="CAJPEV010009568">
    <property type="protein sequence ID" value="CAG0905724.1"/>
    <property type="molecule type" value="Genomic_DNA"/>
</dbReference>
<proteinExistence type="predicted"/>
<sequence>PRQIPRARIPLTPCLRPKHVNTQADKQGSTPIPSDHLQIILSPPRRQDPVSAPTRSDRHRPTQTDIPCCQDEAAPRRRRHLRRRQPVVLSGPDGLRTGQVRRGIRLFQLRRGALRSRLDERGLRDPSVSREKVGLHQQDCRGLRHPHVLQALQIHLRREPRK</sequence>
<feature type="region of interest" description="Disordered" evidence="1">
    <location>
        <begin position="1"/>
        <end position="94"/>
    </location>
</feature>
<feature type="compositionally biased region" description="Basic residues" evidence="1">
    <location>
        <begin position="76"/>
        <end position="85"/>
    </location>
</feature>
<organism evidence="2">
    <name type="scientific">Darwinula stevensoni</name>
    <dbReference type="NCBI Taxonomy" id="69355"/>
    <lineage>
        <taxon>Eukaryota</taxon>
        <taxon>Metazoa</taxon>
        <taxon>Ecdysozoa</taxon>
        <taxon>Arthropoda</taxon>
        <taxon>Crustacea</taxon>
        <taxon>Oligostraca</taxon>
        <taxon>Ostracoda</taxon>
        <taxon>Podocopa</taxon>
        <taxon>Podocopida</taxon>
        <taxon>Darwinulocopina</taxon>
        <taxon>Darwinuloidea</taxon>
        <taxon>Darwinulidae</taxon>
        <taxon>Darwinula</taxon>
    </lineage>
</organism>
<name>A0A7R9AIA1_9CRUS</name>
<evidence type="ECO:0000313" key="3">
    <source>
        <dbReference type="Proteomes" id="UP000677054"/>
    </source>
</evidence>
<reference evidence="2" key="1">
    <citation type="submission" date="2020-11" db="EMBL/GenBank/DDBJ databases">
        <authorList>
            <person name="Tran Van P."/>
        </authorList>
    </citation>
    <scope>NUCLEOTIDE SEQUENCE</scope>
</reference>
<protein>
    <submittedName>
        <fullName evidence="2">Uncharacterized protein</fullName>
    </submittedName>
</protein>
<dbReference type="AlphaFoldDB" id="A0A7R9AIA1"/>
<dbReference type="Proteomes" id="UP000677054">
    <property type="component" value="Unassembled WGS sequence"/>
</dbReference>
<accession>A0A7R9AIA1</accession>
<keyword evidence="3" id="KW-1185">Reference proteome</keyword>
<dbReference type="EMBL" id="LR909086">
    <property type="protein sequence ID" value="CAD7254422.1"/>
    <property type="molecule type" value="Genomic_DNA"/>
</dbReference>
<gene>
    <name evidence="2" type="ORF">DSTB1V02_LOCUS14168</name>
</gene>
<feature type="compositionally biased region" description="Polar residues" evidence="1">
    <location>
        <begin position="20"/>
        <end position="32"/>
    </location>
</feature>
<evidence type="ECO:0000256" key="1">
    <source>
        <dbReference type="SAM" id="MobiDB-lite"/>
    </source>
</evidence>
<evidence type="ECO:0000313" key="2">
    <source>
        <dbReference type="EMBL" id="CAD7254422.1"/>
    </source>
</evidence>